<accession>A0A7Y0N180</accession>
<reference evidence="1 2" key="1">
    <citation type="submission" date="2020-04" db="EMBL/GenBank/DDBJ databases">
        <title>Whole-genome sequencing of Vibrio spp. from China reveals different genetic environments of blaCTX-M-14 among diverse lineages.</title>
        <authorList>
            <person name="Zheng Z."/>
            <person name="Ye L."/>
            <person name="Chen S."/>
        </authorList>
    </citation>
    <scope>NUCLEOTIDE SEQUENCE [LARGE SCALE GENOMIC DNA]</scope>
    <source>
        <strain evidence="1 2">Vb1636</strain>
    </source>
</reference>
<sequence length="162" mass="18221">MLNRILVYKRTHTGDPNLDGDFGVNDCMGKVREYEYDAVIGVGGTGSEPTQYGIQRKVNWVGIKSGQSPSSVAMRGDIIHFDKFVLLEHQGPDFEQLAPLLARRLYYENARFLLSSLSPQELAEANKVIEYCLNLESIKSINNSEFRCKPCCFPSKLVKNVT</sequence>
<protein>
    <submittedName>
        <fullName evidence="1">Uncharacterized protein</fullName>
    </submittedName>
</protein>
<name>A0A7Y0N180_VIBAL</name>
<dbReference type="EMBL" id="JABCMA010000057">
    <property type="protein sequence ID" value="NMR76591.1"/>
    <property type="molecule type" value="Genomic_DNA"/>
</dbReference>
<dbReference type="Proteomes" id="UP000565155">
    <property type="component" value="Unassembled WGS sequence"/>
</dbReference>
<evidence type="ECO:0000313" key="1">
    <source>
        <dbReference type="EMBL" id="NMR76591.1"/>
    </source>
</evidence>
<dbReference type="AlphaFoldDB" id="A0A7Y0N180"/>
<gene>
    <name evidence="1" type="ORF">HKB35_23595</name>
</gene>
<evidence type="ECO:0000313" key="2">
    <source>
        <dbReference type="Proteomes" id="UP000565155"/>
    </source>
</evidence>
<organism evidence="1 2">
    <name type="scientific">Vibrio alginolyticus</name>
    <dbReference type="NCBI Taxonomy" id="663"/>
    <lineage>
        <taxon>Bacteria</taxon>
        <taxon>Pseudomonadati</taxon>
        <taxon>Pseudomonadota</taxon>
        <taxon>Gammaproteobacteria</taxon>
        <taxon>Vibrionales</taxon>
        <taxon>Vibrionaceae</taxon>
        <taxon>Vibrio</taxon>
    </lineage>
</organism>
<dbReference type="RefSeq" id="WP_042524323.1">
    <property type="nucleotide sequence ID" value="NZ_JABCMA010000057.1"/>
</dbReference>
<comment type="caution">
    <text evidence="1">The sequence shown here is derived from an EMBL/GenBank/DDBJ whole genome shotgun (WGS) entry which is preliminary data.</text>
</comment>
<proteinExistence type="predicted"/>